<dbReference type="CDD" id="cd12797">
    <property type="entry name" value="M23_peptidase"/>
    <property type="match status" value="1"/>
</dbReference>
<dbReference type="SUPFAM" id="SSF54106">
    <property type="entry name" value="LysM domain"/>
    <property type="match status" value="1"/>
</dbReference>
<accession>A0ABT8KVU6</accession>
<dbReference type="InterPro" id="IPR050570">
    <property type="entry name" value="Cell_wall_metabolism_enzyme"/>
</dbReference>
<dbReference type="Proteomes" id="UP001172082">
    <property type="component" value="Unassembled WGS sequence"/>
</dbReference>
<dbReference type="PANTHER" id="PTHR21666:SF270">
    <property type="entry name" value="MUREIN HYDROLASE ACTIVATOR ENVC"/>
    <property type="match status" value="1"/>
</dbReference>
<dbReference type="InterPro" id="IPR011055">
    <property type="entry name" value="Dup_hybrid_motif"/>
</dbReference>
<dbReference type="InterPro" id="IPR016047">
    <property type="entry name" value="M23ase_b-sheet_dom"/>
</dbReference>
<protein>
    <submittedName>
        <fullName evidence="2">M23 family metallopeptidase</fullName>
    </submittedName>
</protein>
<dbReference type="InterPro" id="IPR018392">
    <property type="entry name" value="LysM"/>
</dbReference>
<dbReference type="PANTHER" id="PTHR21666">
    <property type="entry name" value="PEPTIDASE-RELATED"/>
    <property type="match status" value="1"/>
</dbReference>
<dbReference type="PROSITE" id="PS51782">
    <property type="entry name" value="LYSM"/>
    <property type="match status" value="1"/>
</dbReference>
<dbReference type="InterPro" id="IPR036779">
    <property type="entry name" value="LysM_dom_sf"/>
</dbReference>
<organism evidence="2 3">
    <name type="scientific">Splendidivirga corallicola</name>
    <dbReference type="NCBI Taxonomy" id="3051826"/>
    <lineage>
        <taxon>Bacteria</taxon>
        <taxon>Pseudomonadati</taxon>
        <taxon>Bacteroidota</taxon>
        <taxon>Cytophagia</taxon>
        <taxon>Cytophagales</taxon>
        <taxon>Splendidivirgaceae</taxon>
        <taxon>Splendidivirga</taxon>
    </lineage>
</organism>
<dbReference type="SUPFAM" id="SSF51261">
    <property type="entry name" value="Duplicated hybrid motif"/>
    <property type="match status" value="1"/>
</dbReference>
<evidence type="ECO:0000313" key="3">
    <source>
        <dbReference type="Proteomes" id="UP001172082"/>
    </source>
</evidence>
<dbReference type="Pfam" id="PF01551">
    <property type="entry name" value="Peptidase_M23"/>
    <property type="match status" value="1"/>
</dbReference>
<comment type="caution">
    <text evidence="2">The sequence shown here is derived from an EMBL/GenBank/DDBJ whole genome shotgun (WGS) entry which is preliminary data.</text>
</comment>
<proteinExistence type="predicted"/>
<dbReference type="Gene3D" id="2.70.70.10">
    <property type="entry name" value="Glucose Permease (Domain IIA)"/>
    <property type="match status" value="1"/>
</dbReference>
<dbReference type="Gene3D" id="3.10.350.10">
    <property type="entry name" value="LysM domain"/>
    <property type="match status" value="1"/>
</dbReference>
<name>A0ABT8KVU6_9BACT</name>
<reference evidence="2" key="1">
    <citation type="submission" date="2023-06" db="EMBL/GenBank/DDBJ databases">
        <title>Genomic of Parafulvivirga corallium.</title>
        <authorList>
            <person name="Wang G."/>
        </authorList>
    </citation>
    <scope>NUCLEOTIDE SEQUENCE</scope>
    <source>
        <strain evidence="2">BMA10</strain>
    </source>
</reference>
<feature type="domain" description="LysM" evidence="1">
    <location>
        <begin position="305"/>
        <end position="349"/>
    </location>
</feature>
<gene>
    <name evidence="2" type="ORF">QQ008_26185</name>
</gene>
<sequence length="351" mass="40512">MIKKQPLVFVIIFLAGTFTVFQLKGQKRLNPDKALAQKLSKSGEDKYVSAESDFLSHHNEAWLNLARASEQSTPDTFSIDIRRDLLAIYGEEGVFDRKPLSLYNVSEELAVGGDWIESHDYYMIWDSKKVNPYKFDGAKLKDTIDITLEDHIAGYQWMVPITETKINSAFGFRRYRWHYGIDLKLNRGDTVRATADGVVRMAQYDRWGYGHYVVLRHKNGLETLYGHFTRRLVRVGQEVKAGTPIGLGGSTGRSTGNHLHFEVRYKGHAVNPIEIFDFEKDSLLRTTYELTPKSFEYIKEASKRIYHRIRRGDTLSRISRRYGVSINTLCRLNGIRRSTILRIGRRLRVRG</sequence>
<keyword evidence="3" id="KW-1185">Reference proteome</keyword>
<evidence type="ECO:0000313" key="2">
    <source>
        <dbReference type="EMBL" id="MDN5204907.1"/>
    </source>
</evidence>
<evidence type="ECO:0000259" key="1">
    <source>
        <dbReference type="PROSITE" id="PS51782"/>
    </source>
</evidence>
<dbReference type="EMBL" id="JAUJEA010000013">
    <property type="protein sequence ID" value="MDN5204907.1"/>
    <property type="molecule type" value="Genomic_DNA"/>
</dbReference>
<dbReference type="Pfam" id="PF01476">
    <property type="entry name" value="LysM"/>
    <property type="match status" value="1"/>
</dbReference>
<dbReference type="RefSeq" id="WP_346754926.1">
    <property type="nucleotide sequence ID" value="NZ_JAUJEA010000013.1"/>
</dbReference>
<dbReference type="SMART" id="SM00257">
    <property type="entry name" value="LysM"/>
    <property type="match status" value="1"/>
</dbReference>
<dbReference type="CDD" id="cd00118">
    <property type="entry name" value="LysM"/>
    <property type="match status" value="1"/>
</dbReference>